<gene>
    <name evidence="7" type="ORF">ANCDUO_21014</name>
</gene>
<dbReference type="EMBL" id="KN756203">
    <property type="protein sequence ID" value="KIH48913.1"/>
    <property type="molecule type" value="Genomic_DNA"/>
</dbReference>
<feature type="transmembrane region" description="Helical" evidence="6">
    <location>
        <begin position="6"/>
        <end position="30"/>
    </location>
</feature>
<sequence>HQFEFVTRLMMTFTGTNFLIHVFGELLMTLNRYTAACQPMIHQKLWAKVQMRYLFSATVVLSFVAYTEWFLTKFVYEPTADGWKLIGREKETLAARLIGVLTVLTVEIINSILIICTVVSIRRQKKKHCQKMGQELV</sequence>
<accession>A0A0C2BY66</accession>
<dbReference type="OrthoDB" id="5874692at2759"/>
<feature type="transmembrane region" description="Helical" evidence="6">
    <location>
        <begin position="93"/>
        <end position="121"/>
    </location>
</feature>
<evidence type="ECO:0000313" key="8">
    <source>
        <dbReference type="Proteomes" id="UP000054047"/>
    </source>
</evidence>
<dbReference type="Proteomes" id="UP000054047">
    <property type="component" value="Unassembled WGS sequence"/>
</dbReference>
<protein>
    <recommendedName>
        <fullName evidence="6">Serpentine receptor class gamma</fullName>
    </recommendedName>
</protein>
<dbReference type="GO" id="GO:0016020">
    <property type="term" value="C:membrane"/>
    <property type="evidence" value="ECO:0007669"/>
    <property type="project" value="UniProtKB-SubCell"/>
</dbReference>
<proteinExistence type="inferred from homology"/>
<dbReference type="PANTHER" id="PTHR31552">
    <property type="entry name" value="SERPENTINE RECEPTOR CLASS GAMMA"/>
    <property type="match status" value="1"/>
</dbReference>
<comment type="similarity">
    <text evidence="2 6">Belongs to the nematode receptor-like protein srg family.</text>
</comment>
<dbReference type="AlphaFoldDB" id="A0A0C2BY66"/>
<organism evidence="7 8">
    <name type="scientific">Ancylostoma duodenale</name>
    <dbReference type="NCBI Taxonomy" id="51022"/>
    <lineage>
        <taxon>Eukaryota</taxon>
        <taxon>Metazoa</taxon>
        <taxon>Ecdysozoa</taxon>
        <taxon>Nematoda</taxon>
        <taxon>Chromadorea</taxon>
        <taxon>Rhabditida</taxon>
        <taxon>Rhabditina</taxon>
        <taxon>Rhabditomorpha</taxon>
        <taxon>Strongyloidea</taxon>
        <taxon>Ancylostomatidae</taxon>
        <taxon>Ancylostomatinae</taxon>
        <taxon>Ancylostoma</taxon>
    </lineage>
</organism>
<dbReference type="PANTHER" id="PTHR31552:SF8">
    <property type="entry name" value="SERPENTINE RECEPTOR CLASS GAMMA"/>
    <property type="match status" value="1"/>
</dbReference>
<evidence type="ECO:0000313" key="7">
    <source>
        <dbReference type="EMBL" id="KIH48913.1"/>
    </source>
</evidence>
<keyword evidence="5 6" id="KW-0472">Membrane</keyword>
<keyword evidence="3 6" id="KW-0812">Transmembrane</keyword>
<dbReference type="GO" id="GO:0004888">
    <property type="term" value="F:transmembrane signaling receptor activity"/>
    <property type="evidence" value="ECO:0007669"/>
    <property type="project" value="InterPro"/>
</dbReference>
<evidence type="ECO:0000256" key="5">
    <source>
        <dbReference type="ARBA" id="ARBA00023136"/>
    </source>
</evidence>
<dbReference type="InterPro" id="IPR000609">
    <property type="entry name" value="7TM_GPCR_serpentine_rcpt_Srg"/>
</dbReference>
<evidence type="ECO:0000256" key="4">
    <source>
        <dbReference type="ARBA" id="ARBA00022989"/>
    </source>
</evidence>
<dbReference type="SUPFAM" id="SSF81321">
    <property type="entry name" value="Family A G protein-coupled receptor-like"/>
    <property type="match status" value="1"/>
</dbReference>
<keyword evidence="4 6" id="KW-1133">Transmembrane helix</keyword>
<dbReference type="Gene3D" id="1.20.1070.10">
    <property type="entry name" value="Rhodopsin 7-helix transmembrane proteins"/>
    <property type="match status" value="1"/>
</dbReference>
<dbReference type="GO" id="GO:0007606">
    <property type="term" value="P:sensory perception of chemical stimulus"/>
    <property type="evidence" value="ECO:0007669"/>
    <property type="project" value="UniProtKB-UniRule"/>
</dbReference>
<evidence type="ECO:0000256" key="1">
    <source>
        <dbReference type="ARBA" id="ARBA00004141"/>
    </source>
</evidence>
<reference evidence="7 8" key="1">
    <citation type="submission" date="2013-12" db="EMBL/GenBank/DDBJ databases">
        <title>Draft genome of the parsitic nematode Ancylostoma duodenale.</title>
        <authorList>
            <person name="Mitreva M."/>
        </authorList>
    </citation>
    <scope>NUCLEOTIDE SEQUENCE [LARGE SCALE GENOMIC DNA]</scope>
    <source>
        <strain evidence="7 8">Zhejiang</strain>
    </source>
</reference>
<feature type="non-terminal residue" evidence="7">
    <location>
        <position position="1"/>
    </location>
</feature>
<comment type="caution">
    <text evidence="6">Lacks conserved residue(s) required for the propagation of feature annotation.</text>
</comment>
<name>A0A0C2BY66_9BILA</name>
<keyword evidence="8" id="KW-1185">Reference proteome</keyword>
<comment type="subcellular location">
    <subcellularLocation>
        <location evidence="1">Membrane</location>
        <topology evidence="1">Multi-pass membrane protein</topology>
    </subcellularLocation>
</comment>
<evidence type="ECO:0000256" key="2">
    <source>
        <dbReference type="ARBA" id="ARBA00005692"/>
    </source>
</evidence>
<feature type="transmembrane region" description="Helical" evidence="6">
    <location>
        <begin position="51"/>
        <end position="71"/>
    </location>
</feature>
<evidence type="ECO:0000256" key="3">
    <source>
        <dbReference type="ARBA" id="ARBA00022692"/>
    </source>
</evidence>
<evidence type="ECO:0000256" key="6">
    <source>
        <dbReference type="RuleBase" id="RU280813"/>
    </source>
</evidence>
<dbReference type="Pfam" id="PF02118">
    <property type="entry name" value="Srg"/>
    <property type="match status" value="1"/>
</dbReference>